<proteinExistence type="predicted"/>
<sequence length="270" mass="31608">MFGRSARLIVNGIHQYKTLSNSQSILNNVQLNSNGQIRGIFSSNMIKLGGGGGHGHDHLKPILDKNLNINEAEEDLLSTSYNFKFQNLVICETEQQYQEAVSKFEKAVKEHPEYYKDEVDIDIDYEKILEMDAKSKNIHAINADHHDHDHHDHHDLHKGHDHHDHEHHDHDHHDHDHEHHDHEHEHIDPDEVEETEPRGYFLNQTPHSKFPINVPFLLTVLAIPAIYAFYLISKGDGTRYEEFRQKYFESHPEVKDKYEDLTKKNYPLSH</sequence>
<keyword evidence="4" id="KW-1185">Reference proteome</keyword>
<evidence type="ECO:0000313" key="4">
    <source>
        <dbReference type="Proteomes" id="UP000076078"/>
    </source>
</evidence>
<dbReference type="OrthoDB" id="10665560at2759"/>
<feature type="region of interest" description="Disordered" evidence="1">
    <location>
        <begin position="145"/>
        <end position="193"/>
    </location>
</feature>
<reference evidence="3 4" key="1">
    <citation type="submission" date="2015-12" db="EMBL/GenBank/DDBJ databases">
        <title>Dictyostelia acquired genes for synthesis and detection of signals that induce cell-type specialization by lateral gene transfer from prokaryotes.</title>
        <authorList>
            <person name="Gloeckner G."/>
            <person name="Schaap P."/>
        </authorList>
    </citation>
    <scope>NUCLEOTIDE SEQUENCE [LARGE SCALE GENOMIC DNA]</scope>
    <source>
        <strain evidence="3 4">TK</strain>
    </source>
</reference>
<dbReference type="AlphaFoldDB" id="A0A151Z7N9"/>
<organism evidence="3 4">
    <name type="scientific">Tieghemostelium lacteum</name>
    <name type="common">Slime mold</name>
    <name type="synonym">Dictyostelium lacteum</name>
    <dbReference type="NCBI Taxonomy" id="361077"/>
    <lineage>
        <taxon>Eukaryota</taxon>
        <taxon>Amoebozoa</taxon>
        <taxon>Evosea</taxon>
        <taxon>Eumycetozoa</taxon>
        <taxon>Dictyostelia</taxon>
        <taxon>Dictyosteliales</taxon>
        <taxon>Raperosteliaceae</taxon>
        <taxon>Tieghemostelium</taxon>
    </lineage>
</organism>
<keyword evidence="2" id="KW-1133">Transmembrane helix</keyword>
<comment type="caution">
    <text evidence="3">The sequence shown here is derived from an EMBL/GenBank/DDBJ whole genome shotgun (WGS) entry which is preliminary data.</text>
</comment>
<name>A0A151Z7N9_TIELA</name>
<protein>
    <submittedName>
        <fullName evidence="3">Uncharacterized protein</fullName>
    </submittedName>
</protein>
<dbReference type="InParanoid" id="A0A151Z7N9"/>
<feature type="compositionally biased region" description="Basic and acidic residues" evidence="1">
    <location>
        <begin position="161"/>
        <end position="189"/>
    </location>
</feature>
<gene>
    <name evidence="3" type="ORF">DLAC_08555</name>
</gene>
<evidence type="ECO:0000256" key="2">
    <source>
        <dbReference type="SAM" id="Phobius"/>
    </source>
</evidence>
<dbReference type="EMBL" id="LODT01000037">
    <property type="protein sequence ID" value="KYQ89983.1"/>
    <property type="molecule type" value="Genomic_DNA"/>
</dbReference>
<evidence type="ECO:0000313" key="3">
    <source>
        <dbReference type="EMBL" id="KYQ89983.1"/>
    </source>
</evidence>
<feature type="compositionally biased region" description="Basic and acidic residues" evidence="1">
    <location>
        <begin position="145"/>
        <end position="155"/>
    </location>
</feature>
<dbReference type="Proteomes" id="UP000076078">
    <property type="component" value="Unassembled WGS sequence"/>
</dbReference>
<feature type="transmembrane region" description="Helical" evidence="2">
    <location>
        <begin position="212"/>
        <end position="232"/>
    </location>
</feature>
<keyword evidence="2" id="KW-0812">Transmembrane</keyword>
<keyword evidence="2" id="KW-0472">Membrane</keyword>
<accession>A0A151Z7N9</accession>
<evidence type="ECO:0000256" key="1">
    <source>
        <dbReference type="SAM" id="MobiDB-lite"/>
    </source>
</evidence>